<gene>
    <name evidence="2" type="primary">yaaA</name>
    <name evidence="2" type="ORF">LACPI_2108</name>
</gene>
<dbReference type="InterPro" id="IPR014330">
    <property type="entry name" value="RNA-bd_S4-rel_YaaA"/>
</dbReference>
<dbReference type="GO" id="GO:0003723">
    <property type="term" value="F:RNA binding"/>
    <property type="evidence" value="ECO:0007669"/>
    <property type="project" value="UniProtKB-KW"/>
</dbReference>
<dbReference type="NCBIfam" id="TIGR02988">
    <property type="entry name" value="YaaA_near_RecF"/>
    <property type="match status" value="1"/>
</dbReference>
<reference evidence="3" key="1">
    <citation type="submission" date="2015-01" db="EMBL/GenBank/DDBJ databases">
        <authorList>
            <person name="Andreevskaya M."/>
        </authorList>
    </citation>
    <scope>NUCLEOTIDE SEQUENCE [LARGE SCALE GENOMIC DNA]</scope>
    <source>
        <strain evidence="3">MKFS47</strain>
    </source>
</reference>
<evidence type="ECO:0000313" key="3">
    <source>
        <dbReference type="Proteomes" id="UP000033166"/>
    </source>
</evidence>
<evidence type="ECO:0000256" key="1">
    <source>
        <dbReference type="PROSITE-ProRule" id="PRU00182"/>
    </source>
</evidence>
<dbReference type="RefSeq" id="WP_047916295.1">
    <property type="nucleotide sequence ID" value="NZ_LN774769.1"/>
</dbReference>
<dbReference type="Pfam" id="PF13275">
    <property type="entry name" value="S4_2"/>
    <property type="match status" value="1"/>
</dbReference>
<keyword evidence="1" id="KW-0694">RNA-binding</keyword>
<protein>
    <submittedName>
        <fullName evidence="2">RNA-binding protein YaaA</fullName>
    </submittedName>
</protein>
<dbReference type="PROSITE" id="PS50889">
    <property type="entry name" value="S4"/>
    <property type="match status" value="1"/>
</dbReference>
<name>A0A0D6DZY2_9LACT</name>
<dbReference type="KEGG" id="lpk:LACPI_2108"/>
<dbReference type="EMBL" id="LN774769">
    <property type="protein sequence ID" value="CEN29308.1"/>
    <property type="molecule type" value="Genomic_DNA"/>
</dbReference>
<evidence type="ECO:0000313" key="2">
    <source>
        <dbReference type="EMBL" id="CEN29308.1"/>
    </source>
</evidence>
<dbReference type="AlphaFoldDB" id="A0A0D6DZY2"/>
<sequence>MNTYTIYDEFITLGKLLKEAAIIETGGAAKHFLATNDVLYNGEYENRRGKKLFDGDVLEFPGFGLKINIVAATAEEIAERQTELDEEARVKAIVKQINANNKKAETRQKTAANNKEQYFKRKITKPKFPGAK</sequence>
<accession>A0A0D6DZY2</accession>
<dbReference type="HOGENOM" id="CLU_116307_0_0_9"/>
<organism evidence="2 3">
    <name type="scientific">Pseudolactococcus piscium MKFS47</name>
    <dbReference type="NCBI Taxonomy" id="297352"/>
    <lineage>
        <taxon>Bacteria</taxon>
        <taxon>Bacillati</taxon>
        <taxon>Bacillota</taxon>
        <taxon>Bacilli</taxon>
        <taxon>Lactobacillales</taxon>
        <taxon>Streptococcaceae</taxon>
        <taxon>Pseudolactococcus</taxon>
    </lineage>
</organism>
<dbReference type="STRING" id="1364.LP2241_50479"/>
<dbReference type="InterPro" id="IPR036986">
    <property type="entry name" value="S4_RNA-bd_sf"/>
</dbReference>
<dbReference type="GeneID" id="71635178"/>
<dbReference type="Proteomes" id="UP000033166">
    <property type="component" value="Chromosome I"/>
</dbReference>
<proteinExistence type="predicted"/>
<dbReference type="SUPFAM" id="SSF55174">
    <property type="entry name" value="Alpha-L RNA-binding motif"/>
    <property type="match status" value="1"/>
</dbReference>
<dbReference type="Gene3D" id="3.10.290.10">
    <property type="entry name" value="RNA-binding S4 domain"/>
    <property type="match status" value="1"/>
</dbReference>